<feature type="domain" description="ATP synthase F1 complex delta/epsilon subunit N-terminal" evidence="2">
    <location>
        <begin position="4"/>
        <end position="49"/>
    </location>
</feature>
<name>A0A380DXT6_STAAU</name>
<keyword evidence="1" id="KW-0066">ATP synthesis</keyword>
<dbReference type="InterPro" id="IPR020546">
    <property type="entry name" value="ATP_synth_F1_dsu/esu_N"/>
</dbReference>
<sequence>MNTLNLDIVTPNGSVYNRDNVELVVMQTTAGEIGVMSGHIPTVAALKNRLCKSEISRWN</sequence>
<keyword evidence="1" id="KW-0139">CF(1)</keyword>
<dbReference type="GO" id="GO:0015986">
    <property type="term" value="P:proton motive force-driven ATP synthesis"/>
    <property type="evidence" value="ECO:0007669"/>
    <property type="project" value="InterPro"/>
</dbReference>
<dbReference type="Proteomes" id="UP000255091">
    <property type="component" value="Unassembled WGS sequence"/>
</dbReference>
<evidence type="ECO:0000313" key="3">
    <source>
        <dbReference type="EMBL" id="SUK57803.1"/>
    </source>
</evidence>
<proteinExistence type="predicted"/>
<protein>
    <submittedName>
        <fullName evidence="3">ATP synthase epsilon chain</fullName>
        <ecNumber evidence="3">3.6.3.14</ecNumber>
    </submittedName>
</protein>
<dbReference type="EMBL" id="UHAP01000001">
    <property type="protein sequence ID" value="SUK57803.1"/>
    <property type="molecule type" value="Genomic_DNA"/>
</dbReference>
<keyword evidence="3" id="KW-0378">Hydrolase</keyword>
<dbReference type="GO" id="GO:0016787">
    <property type="term" value="F:hydrolase activity"/>
    <property type="evidence" value="ECO:0007669"/>
    <property type="project" value="UniProtKB-KW"/>
</dbReference>
<dbReference type="InterPro" id="IPR036771">
    <property type="entry name" value="ATPsynth_dsu/esu_N"/>
</dbReference>
<dbReference type="Gene3D" id="2.60.15.10">
    <property type="entry name" value="F0F1 ATP synthase delta/epsilon subunit, N-terminal"/>
    <property type="match status" value="1"/>
</dbReference>
<evidence type="ECO:0000259" key="2">
    <source>
        <dbReference type="Pfam" id="PF02823"/>
    </source>
</evidence>
<dbReference type="EC" id="3.6.3.14" evidence="3"/>
<organism evidence="3 4">
    <name type="scientific">Staphylococcus aureus</name>
    <dbReference type="NCBI Taxonomy" id="1280"/>
    <lineage>
        <taxon>Bacteria</taxon>
        <taxon>Bacillati</taxon>
        <taxon>Bacillota</taxon>
        <taxon>Bacilli</taxon>
        <taxon>Bacillales</taxon>
        <taxon>Staphylococcaceae</taxon>
        <taxon>Staphylococcus</taxon>
    </lineage>
</organism>
<accession>A0A380DXT6</accession>
<dbReference type="GO" id="GO:0045259">
    <property type="term" value="C:proton-transporting ATP synthase complex"/>
    <property type="evidence" value="ECO:0007669"/>
    <property type="project" value="UniProtKB-KW"/>
</dbReference>
<dbReference type="SUPFAM" id="SSF51344">
    <property type="entry name" value="Epsilon subunit of F1F0-ATP synthase N-terminal domain"/>
    <property type="match status" value="1"/>
</dbReference>
<evidence type="ECO:0000256" key="1">
    <source>
        <dbReference type="ARBA" id="ARBA00023196"/>
    </source>
</evidence>
<evidence type="ECO:0000313" key="4">
    <source>
        <dbReference type="Proteomes" id="UP000255091"/>
    </source>
</evidence>
<dbReference type="AlphaFoldDB" id="A0A380DXT6"/>
<dbReference type="Pfam" id="PF02823">
    <property type="entry name" value="ATP-synt_DE_N"/>
    <property type="match status" value="1"/>
</dbReference>
<reference evidence="3 4" key="1">
    <citation type="submission" date="2018-06" db="EMBL/GenBank/DDBJ databases">
        <authorList>
            <consortium name="Pathogen Informatics"/>
            <person name="Doyle S."/>
        </authorList>
    </citation>
    <scope>NUCLEOTIDE SEQUENCE [LARGE SCALE GENOMIC DNA]</scope>
    <source>
        <strain evidence="3 4">NCTC6133</strain>
    </source>
</reference>
<gene>
    <name evidence="3" type="primary">atpC_2</name>
    <name evidence="3" type="ORF">NCTC6133_02860</name>
</gene>